<evidence type="ECO:0000313" key="2">
    <source>
        <dbReference type="Proteomes" id="UP001156196"/>
    </source>
</evidence>
<dbReference type="GeneID" id="40917345"/>
<reference evidence="1" key="1">
    <citation type="submission" date="2022-10" db="EMBL/GenBank/DDBJ databases">
        <title>Complete genome of Methanoculleus submarinus DSM 15122.</title>
        <authorList>
            <person name="Chen S.-C."/>
            <person name="Lai S.-J."/>
            <person name="You Y.-T."/>
        </authorList>
    </citation>
    <scope>NUCLEOTIDE SEQUENCE</scope>
    <source>
        <strain evidence="1">DSM 15122</strain>
    </source>
</reference>
<organism evidence="1 2">
    <name type="scientific">Methanoculleus submarinus</name>
    <dbReference type="NCBI Taxonomy" id="204050"/>
    <lineage>
        <taxon>Archaea</taxon>
        <taxon>Methanobacteriati</taxon>
        <taxon>Methanobacteriota</taxon>
        <taxon>Stenosarchaea group</taxon>
        <taxon>Methanomicrobia</taxon>
        <taxon>Methanomicrobiales</taxon>
        <taxon>Methanomicrobiaceae</taxon>
        <taxon>Methanoculleus</taxon>
    </lineage>
</organism>
<dbReference type="RefSeq" id="WP_011843709.1">
    <property type="nucleotide sequence ID" value="NZ_CP109831.1"/>
</dbReference>
<gene>
    <name evidence="1" type="ORF">OH143_11045</name>
</gene>
<protein>
    <submittedName>
        <fullName evidence="1">Uncharacterized protein</fullName>
    </submittedName>
</protein>
<dbReference type="EMBL" id="CP109831">
    <property type="protein sequence ID" value="UYU18226.1"/>
    <property type="molecule type" value="Genomic_DNA"/>
</dbReference>
<keyword evidence="2" id="KW-1185">Reference proteome</keyword>
<evidence type="ECO:0000313" key="1">
    <source>
        <dbReference type="EMBL" id="UYU18226.1"/>
    </source>
</evidence>
<dbReference type="Proteomes" id="UP001156196">
    <property type="component" value="Chromosome"/>
</dbReference>
<sequence>MSDVARGKKDEAYRELVKQRKQCCLCEGLTNPSQISEYDSDEIGPWSLWQGSLDAKILLVGPDWGDVRYFKKRGGIDENIDRIEIFQKGLQNFVRL</sequence>
<dbReference type="AlphaFoldDB" id="A0AAX3E7Y9"/>
<name>A0AAX3E7Y9_9EURY</name>
<accession>A0AAX3E7Y9</accession>
<dbReference type="KEGG" id="msum:OH143_11045"/>
<proteinExistence type="predicted"/>